<dbReference type="Gene3D" id="1.10.3730.20">
    <property type="match status" value="1"/>
</dbReference>
<evidence type="ECO:0000256" key="6">
    <source>
        <dbReference type="ARBA" id="ARBA00023136"/>
    </source>
</evidence>
<evidence type="ECO:0000256" key="5">
    <source>
        <dbReference type="ARBA" id="ARBA00022989"/>
    </source>
</evidence>
<dbReference type="InterPro" id="IPR037185">
    <property type="entry name" value="EmrE-like"/>
</dbReference>
<dbReference type="Proteomes" id="UP000316242">
    <property type="component" value="Unassembled WGS sequence"/>
</dbReference>
<gene>
    <name evidence="9" type="ORF">ANI01nite_32820</name>
</gene>
<keyword evidence="3" id="KW-1003">Cell membrane</keyword>
<evidence type="ECO:0000256" key="3">
    <source>
        <dbReference type="ARBA" id="ARBA00022475"/>
    </source>
</evidence>
<keyword evidence="4 7" id="KW-0812">Transmembrane</keyword>
<dbReference type="EMBL" id="BJNE01000030">
    <property type="protein sequence ID" value="GEC14079.1"/>
    <property type="molecule type" value="Genomic_DNA"/>
</dbReference>
<accession>A0ABQ0RQJ7</accession>
<evidence type="ECO:0000256" key="1">
    <source>
        <dbReference type="ARBA" id="ARBA00004651"/>
    </source>
</evidence>
<evidence type="ECO:0000256" key="8">
    <source>
        <dbReference type="SAM" id="Phobius"/>
    </source>
</evidence>
<dbReference type="InterPro" id="IPR045324">
    <property type="entry name" value="Small_multidrug_res"/>
</dbReference>
<dbReference type="SUPFAM" id="SSF103481">
    <property type="entry name" value="Multidrug resistance efflux transporter EmrE"/>
    <property type="match status" value="1"/>
</dbReference>
<keyword evidence="10" id="KW-1185">Reference proteome</keyword>
<dbReference type="PANTHER" id="PTHR30561:SF1">
    <property type="entry name" value="MULTIDRUG TRANSPORTER EMRE"/>
    <property type="match status" value="1"/>
</dbReference>
<evidence type="ECO:0000313" key="10">
    <source>
        <dbReference type="Proteomes" id="UP000316242"/>
    </source>
</evidence>
<feature type="transmembrane region" description="Helical" evidence="8">
    <location>
        <begin position="85"/>
        <end position="107"/>
    </location>
</feature>
<feature type="transmembrane region" description="Helical" evidence="8">
    <location>
        <begin position="31"/>
        <end position="50"/>
    </location>
</feature>
<reference evidence="9 10" key="1">
    <citation type="submission" date="2019-06" db="EMBL/GenBank/DDBJ databases">
        <title>Whole genome shotgun sequence of Glutamicibacter nicotianae NBRC 14234.</title>
        <authorList>
            <person name="Hosoyama A."/>
            <person name="Uohara A."/>
            <person name="Ohji S."/>
            <person name="Ichikawa N."/>
        </authorList>
    </citation>
    <scope>NUCLEOTIDE SEQUENCE [LARGE SCALE GENOMIC DNA]</scope>
    <source>
        <strain evidence="9 10">NBRC 14234</strain>
    </source>
</reference>
<evidence type="ECO:0000256" key="2">
    <source>
        <dbReference type="ARBA" id="ARBA00022448"/>
    </source>
</evidence>
<comment type="subcellular location">
    <subcellularLocation>
        <location evidence="1 7">Cell membrane</location>
        <topology evidence="1 7">Multi-pass membrane protein</topology>
    </subcellularLocation>
</comment>
<comment type="similarity">
    <text evidence="7">Belongs to the drug/metabolite transporter (DMT) superfamily. Small multidrug resistance (SMR) (TC 2.A.7.1) family.</text>
</comment>
<keyword evidence="2" id="KW-0813">Transport</keyword>
<protein>
    <submittedName>
        <fullName evidence="9">Cation transporter</fullName>
    </submittedName>
</protein>
<keyword evidence="6 8" id="KW-0472">Membrane</keyword>
<comment type="caution">
    <text evidence="9">The sequence shown here is derived from an EMBL/GenBank/DDBJ whole genome shotgun (WGS) entry which is preliminary data.</text>
</comment>
<name>A0ABQ0RQJ7_GLUNI</name>
<dbReference type="InterPro" id="IPR000390">
    <property type="entry name" value="Small_drug/metabolite_transptr"/>
</dbReference>
<evidence type="ECO:0000256" key="7">
    <source>
        <dbReference type="RuleBase" id="RU003942"/>
    </source>
</evidence>
<dbReference type="PANTHER" id="PTHR30561">
    <property type="entry name" value="SMR FAMILY PROTON-DEPENDENT DRUG EFFLUX TRANSPORTER SUGE"/>
    <property type="match status" value="1"/>
</dbReference>
<evidence type="ECO:0000256" key="4">
    <source>
        <dbReference type="ARBA" id="ARBA00022692"/>
    </source>
</evidence>
<evidence type="ECO:0000313" key="9">
    <source>
        <dbReference type="EMBL" id="GEC14079.1"/>
    </source>
</evidence>
<dbReference type="Pfam" id="PF00893">
    <property type="entry name" value="Multi_Drug_Res"/>
    <property type="match status" value="1"/>
</dbReference>
<proteinExistence type="inferred from homology"/>
<sequence length="108" mass="11442">MMWFFLSLAIISELAGTISLRASDSLKRKLWLVAIVPGYLLSFVFLSVALSEGLPLGVGYGIWVACGVALTAVSARILFGDPLTLRMAFGVLLIATGVLLVELGTAAR</sequence>
<organism evidence="9 10">
    <name type="scientific">Glutamicibacter nicotianae</name>
    <name type="common">Arthrobacter nicotianae</name>
    <dbReference type="NCBI Taxonomy" id="37929"/>
    <lineage>
        <taxon>Bacteria</taxon>
        <taxon>Bacillati</taxon>
        <taxon>Actinomycetota</taxon>
        <taxon>Actinomycetes</taxon>
        <taxon>Micrococcales</taxon>
        <taxon>Micrococcaceae</taxon>
        <taxon>Glutamicibacter</taxon>
    </lineage>
</organism>
<keyword evidence="5 8" id="KW-1133">Transmembrane helix</keyword>
<feature type="transmembrane region" description="Helical" evidence="8">
    <location>
        <begin position="57"/>
        <end position="79"/>
    </location>
</feature>